<dbReference type="Gene3D" id="1.10.10.10">
    <property type="entry name" value="Winged helix-like DNA-binding domain superfamily/Winged helix DNA-binding domain"/>
    <property type="match status" value="1"/>
</dbReference>
<comment type="similarity">
    <text evidence="1">Belongs to the LysR transcriptional regulatory family.</text>
</comment>
<dbReference type="EMBL" id="BMDY01000042">
    <property type="protein sequence ID" value="GGB21488.1"/>
    <property type="molecule type" value="Genomic_DNA"/>
</dbReference>
<evidence type="ECO:0000313" key="7">
    <source>
        <dbReference type="Proteomes" id="UP000651977"/>
    </source>
</evidence>
<evidence type="ECO:0000256" key="4">
    <source>
        <dbReference type="ARBA" id="ARBA00023163"/>
    </source>
</evidence>
<proteinExistence type="inferred from homology"/>
<name>A0ABQ1I7H6_9ALTE</name>
<dbReference type="Pfam" id="PF00126">
    <property type="entry name" value="HTH_1"/>
    <property type="match status" value="1"/>
</dbReference>
<dbReference type="RefSeq" id="WP_083481597.1">
    <property type="nucleotide sequence ID" value="NZ_BMDY01000042.1"/>
</dbReference>
<protein>
    <submittedName>
        <fullName evidence="6">LysR family transcriptional regulator</fullName>
    </submittedName>
</protein>
<organism evidence="6 7">
    <name type="scientific">Agarivorans gilvus</name>
    <dbReference type="NCBI Taxonomy" id="680279"/>
    <lineage>
        <taxon>Bacteria</taxon>
        <taxon>Pseudomonadati</taxon>
        <taxon>Pseudomonadota</taxon>
        <taxon>Gammaproteobacteria</taxon>
        <taxon>Alteromonadales</taxon>
        <taxon>Alteromonadaceae</taxon>
        <taxon>Agarivorans</taxon>
    </lineage>
</organism>
<dbReference type="CDD" id="cd05466">
    <property type="entry name" value="PBP2_LTTR_substrate"/>
    <property type="match status" value="1"/>
</dbReference>
<dbReference type="PANTHER" id="PTHR30126:SF98">
    <property type="entry name" value="HTH-TYPE TRANSCRIPTIONAL ACTIVATOR BAUR"/>
    <property type="match status" value="1"/>
</dbReference>
<keyword evidence="2" id="KW-0805">Transcription regulation</keyword>
<evidence type="ECO:0000313" key="6">
    <source>
        <dbReference type="EMBL" id="GGB21488.1"/>
    </source>
</evidence>
<evidence type="ECO:0000256" key="3">
    <source>
        <dbReference type="ARBA" id="ARBA00023125"/>
    </source>
</evidence>
<dbReference type="PANTHER" id="PTHR30126">
    <property type="entry name" value="HTH-TYPE TRANSCRIPTIONAL REGULATOR"/>
    <property type="match status" value="1"/>
</dbReference>
<feature type="domain" description="HTH lysR-type" evidence="5">
    <location>
        <begin position="11"/>
        <end position="68"/>
    </location>
</feature>
<keyword evidence="3" id="KW-0238">DNA-binding</keyword>
<dbReference type="PROSITE" id="PS50931">
    <property type="entry name" value="HTH_LYSR"/>
    <property type="match status" value="1"/>
</dbReference>
<dbReference type="Pfam" id="PF03466">
    <property type="entry name" value="LysR_substrate"/>
    <property type="match status" value="1"/>
</dbReference>
<dbReference type="InterPro" id="IPR000847">
    <property type="entry name" value="LysR_HTH_N"/>
</dbReference>
<dbReference type="InterPro" id="IPR005119">
    <property type="entry name" value="LysR_subst-bd"/>
</dbReference>
<gene>
    <name evidence="6" type="ORF">GCM10007414_38590</name>
</gene>
<evidence type="ECO:0000256" key="1">
    <source>
        <dbReference type="ARBA" id="ARBA00009437"/>
    </source>
</evidence>
<evidence type="ECO:0000259" key="5">
    <source>
        <dbReference type="PROSITE" id="PS50931"/>
    </source>
</evidence>
<dbReference type="SUPFAM" id="SSF53850">
    <property type="entry name" value="Periplasmic binding protein-like II"/>
    <property type="match status" value="1"/>
</dbReference>
<dbReference type="InterPro" id="IPR036388">
    <property type="entry name" value="WH-like_DNA-bd_sf"/>
</dbReference>
<dbReference type="Gene3D" id="3.40.190.290">
    <property type="match status" value="1"/>
</dbReference>
<dbReference type="Proteomes" id="UP000651977">
    <property type="component" value="Unassembled WGS sequence"/>
</dbReference>
<accession>A0ABQ1I7H6</accession>
<dbReference type="SUPFAM" id="SSF46785">
    <property type="entry name" value="Winged helix' DNA-binding domain"/>
    <property type="match status" value="1"/>
</dbReference>
<dbReference type="InterPro" id="IPR036390">
    <property type="entry name" value="WH_DNA-bd_sf"/>
</dbReference>
<keyword evidence="4" id="KW-0804">Transcription</keyword>
<evidence type="ECO:0000256" key="2">
    <source>
        <dbReference type="ARBA" id="ARBA00023015"/>
    </source>
</evidence>
<reference evidence="7" key="1">
    <citation type="journal article" date="2019" name="Int. J. Syst. Evol. Microbiol.">
        <title>The Global Catalogue of Microorganisms (GCM) 10K type strain sequencing project: providing services to taxonomists for standard genome sequencing and annotation.</title>
        <authorList>
            <consortium name="The Broad Institute Genomics Platform"/>
            <consortium name="The Broad Institute Genome Sequencing Center for Infectious Disease"/>
            <person name="Wu L."/>
            <person name="Ma J."/>
        </authorList>
    </citation>
    <scope>NUCLEOTIDE SEQUENCE [LARGE SCALE GENOMIC DNA]</scope>
    <source>
        <strain evidence="7">CGMCC 1.10131</strain>
    </source>
</reference>
<sequence length="305" mass="33797">MKKILGQLSDVDLRLLKVFRVVAECGGISAAEVELNIGRSTISRHIKDLEIRLGVTLCQRGRAGFVLSSEGQHVYQSSLRLMGALDEFRADVQSLHREMSGNLAIALFDKTVTNQQAKISQALQLFDQRAPKVSLDLYVETLSVIESGVIEGRFHLGVVPGQRQSASLLYQPLFNEKMALYCGYHHPLFKRADITISAEEIVAQKYAGLGHHSPNMDTSQQKGFVRHATAYDQEAIATLLLSGAYLAFLPEHYARSFVEHGLIRPIGGEEFSYLCPFLAVTRASPKPSRILACFLDCLVEAHQVN</sequence>
<keyword evidence="7" id="KW-1185">Reference proteome</keyword>
<comment type="caution">
    <text evidence="6">The sequence shown here is derived from an EMBL/GenBank/DDBJ whole genome shotgun (WGS) entry which is preliminary data.</text>
</comment>